<keyword evidence="8" id="KW-1185">Reference proteome</keyword>
<keyword evidence="3 7" id="KW-0223">Dioxygenase</keyword>
<dbReference type="InterPro" id="IPR051178">
    <property type="entry name" value="TfdA_dioxygenase"/>
</dbReference>
<dbReference type="SUPFAM" id="SSF51197">
    <property type="entry name" value="Clavaminate synthase-like"/>
    <property type="match status" value="1"/>
</dbReference>
<evidence type="ECO:0000313" key="8">
    <source>
        <dbReference type="Proteomes" id="UP000539372"/>
    </source>
</evidence>
<accession>A0A7Y0HI73</accession>
<dbReference type="PANTHER" id="PTHR43779:SF3">
    <property type="entry name" value="(3R)-3-[(CARBOXYMETHYL)AMINO]FATTY ACID OXYGENASE_DECARBOXYLASE"/>
    <property type="match status" value="1"/>
</dbReference>
<dbReference type="EMBL" id="JABBNT010000008">
    <property type="protein sequence ID" value="NMM46687.1"/>
    <property type="molecule type" value="Genomic_DNA"/>
</dbReference>
<reference evidence="7 8" key="1">
    <citation type="submission" date="2020-04" db="EMBL/GenBank/DDBJ databases">
        <title>Rhodospirillaceae bacterium KN72 isolated from deep sea.</title>
        <authorList>
            <person name="Zhang D.-C."/>
        </authorList>
    </citation>
    <scope>NUCLEOTIDE SEQUENCE [LARGE SCALE GENOMIC DNA]</scope>
    <source>
        <strain evidence="7 8">KN72</strain>
    </source>
</reference>
<dbReference type="PANTHER" id="PTHR43779">
    <property type="entry name" value="DIOXYGENASE RV0097-RELATED"/>
    <property type="match status" value="1"/>
</dbReference>
<evidence type="ECO:0000259" key="6">
    <source>
        <dbReference type="Pfam" id="PF02668"/>
    </source>
</evidence>
<dbReference type="InterPro" id="IPR003819">
    <property type="entry name" value="TauD/TfdA-like"/>
</dbReference>
<evidence type="ECO:0000256" key="5">
    <source>
        <dbReference type="ARBA" id="ARBA00023004"/>
    </source>
</evidence>
<gene>
    <name evidence="7" type="ORF">HH303_19510</name>
</gene>
<evidence type="ECO:0000256" key="4">
    <source>
        <dbReference type="ARBA" id="ARBA00023002"/>
    </source>
</evidence>
<organism evidence="7 8">
    <name type="scientific">Pacificispira spongiicola</name>
    <dbReference type="NCBI Taxonomy" id="2729598"/>
    <lineage>
        <taxon>Bacteria</taxon>
        <taxon>Pseudomonadati</taxon>
        <taxon>Pseudomonadota</taxon>
        <taxon>Alphaproteobacteria</taxon>
        <taxon>Rhodospirillales</taxon>
        <taxon>Rhodospirillaceae</taxon>
        <taxon>Pacificispira</taxon>
    </lineage>
</organism>
<dbReference type="GO" id="GO:0046872">
    <property type="term" value="F:metal ion binding"/>
    <property type="evidence" value="ECO:0007669"/>
    <property type="project" value="UniProtKB-KW"/>
</dbReference>
<keyword evidence="5" id="KW-0408">Iron</keyword>
<proteinExistence type="inferred from homology"/>
<comment type="caution">
    <text evidence="7">The sequence shown here is derived from an EMBL/GenBank/DDBJ whole genome shotgun (WGS) entry which is preliminary data.</text>
</comment>
<dbReference type="Proteomes" id="UP000539372">
    <property type="component" value="Unassembled WGS sequence"/>
</dbReference>
<comment type="similarity">
    <text evidence="1">Belongs to the TfdA dioxygenase family.</text>
</comment>
<name>A0A7Y0HI73_9PROT</name>
<evidence type="ECO:0000256" key="1">
    <source>
        <dbReference type="ARBA" id="ARBA00005896"/>
    </source>
</evidence>
<dbReference type="InterPro" id="IPR042098">
    <property type="entry name" value="TauD-like_sf"/>
</dbReference>
<keyword evidence="4" id="KW-0560">Oxidoreductase</keyword>
<evidence type="ECO:0000313" key="7">
    <source>
        <dbReference type="EMBL" id="NMM46687.1"/>
    </source>
</evidence>
<evidence type="ECO:0000256" key="2">
    <source>
        <dbReference type="ARBA" id="ARBA00022723"/>
    </source>
</evidence>
<feature type="domain" description="TauD/TfdA-like" evidence="6">
    <location>
        <begin position="7"/>
        <end position="270"/>
    </location>
</feature>
<evidence type="ECO:0000256" key="3">
    <source>
        <dbReference type="ARBA" id="ARBA00022964"/>
    </source>
</evidence>
<protein>
    <submittedName>
        <fullName evidence="7">TauD/TfdA family dioxygenase</fullName>
    </submittedName>
</protein>
<sequence>MHGMQVSALHDDFGVAVSGVDLNDVTADRLYPEIRALFETHSLLLFRNQSLSDAAHLALGELFGPLEDRLDRPKPEIAPVANVGEDGSIIATERDMRLLNLKANFLWHTDSTFLPVPALANILRARSLPDRDGNTEFASSRAGFARLPKSVQGRLRRTVFKHRYSHSRRKIDPELAQGAQFHKWPDQVWRAVWRNPVTGAESLYVASHVCAVDGVEDAAAQAFVDDLVTGMTGPDHVYSHQWKLGDVLIWDERAILHRGTPWPYEQKRDLASICVSLRNVDGLAEMRA</sequence>
<dbReference type="Pfam" id="PF02668">
    <property type="entry name" value="TauD"/>
    <property type="match status" value="1"/>
</dbReference>
<keyword evidence="2" id="KW-0479">Metal-binding</keyword>
<dbReference type="Gene3D" id="3.60.130.10">
    <property type="entry name" value="Clavaminate synthase-like"/>
    <property type="match status" value="1"/>
</dbReference>
<dbReference type="AlphaFoldDB" id="A0A7Y0HI73"/>
<dbReference type="GO" id="GO:0016706">
    <property type="term" value="F:2-oxoglutarate-dependent dioxygenase activity"/>
    <property type="evidence" value="ECO:0007669"/>
    <property type="project" value="UniProtKB-ARBA"/>
</dbReference>